<dbReference type="InterPro" id="IPR052155">
    <property type="entry name" value="Biofilm_reg_signaling"/>
</dbReference>
<evidence type="ECO:0000259" key="3">
    <source>
        <dbReference type="PROSITE" id="PS50113"/>
    </source>
</evidence>
<dbReference type="Pfam" id="PF00990">
    <property type="entry name" value="GGDEF"/>
    <property type="match status" value="1"/>
</dbReference>
<dbReference type="SUPFAM" id="SSF55073">
    <property type="entry name" value="Nucleotide cyclase"/>
    <property type="match status" value="1"/>
</dbReference>
<dbReference type="Pfam" id="PF08447">
    <property type="entry name" value="PAS_3"/>
    <property type="match status" value="1"/>
</dbReference>
<feature type="domain" description="PAS" evidence="2">
    <location>
        <begin position="134"/>
        <end position="207"/>
    </location>
</feature>
<name>A0A1H6C4M8_9GAMM</name>
<dbReference type="Gene3D" id="3.30.450.20">
    <property type="entry name" value="PAS domain"/>
    <property type="match status" value="2"/>
</dbReference>
<dbReference type="GO" id="GO:0003824">
    <property type="term" value="F:catalytic activity"/>
    <property type="evidence" value="ECO:0007669"/>
    <property type="project" value="UniProtKB-ARBA"/>
</dbReference>
<dbReference type="EMBL" id="FNVQ01000003">
    <property type="protein sequence ID" value="SEG67950.1"/>
    <property type="molecule type" value="Genomic_DNA"/>
</dbReference>
<dbReference type="SUPFAM" id="SSF55785">
    <property type="entry name" value="PYP-like sensor domain (PAS domain)"/>
    <property type="match status" value="2"/>
</dbReference>
<dbReference type="AlphaFoldDB" id="A0A1H6C4M8"/>
<organism evidence="5 6">
    <name type="scientific">Marinobacterium lutimaris</name>
    <dbReference type="NCBI Taxonomy" id="568106"/>
    <lineage>
        <taxon>Bacteria</taxon>
        <taxon>Pseudomonadati</taxon>
        <taxon>Pseudomonadota</taxon>
        <taxon>Gammaproteobacteria</taxon>
        <taxon>Oceanospirillales</taxon>
        <taxon>Oceanospirillaceae</taxon>
        <taxon>Marinobacterium</taxon>
    </lineage>
</organism>
<dbReference type="PROSITE" id="PS50112">
    <property type="entry name" value="PAS"/>
    <property type="match status" value="2"/>
</dbReference>
<evidence type="ECO:0000259" key="4">
    <source>
        <dbReference type="PROSITE" id="PS50887"/>
    </source>
</evidence>
<dbReference type="SMART" id="SM00091">
    <property type="entry name" value="PAS"/>
    <property type="match status" value="2"/>
</dbReference>
<dbReference type="InterPro" id="IPR000700">
    <property type="entry name" value="PAS-assoc_C"/>
</dbReference>
<dbReference type="FunFam" id="3.30.70.270:FF:000001">
    <property type="entry name" value="Diguanylate cyclase domain protein"/>
    <property type="match status" value="1"/>
</dbReference>
<sequence>MDKNEQGLPSEFFYQMYRHISDAVYLIDPETSNIIDANAAGCAALGMSRQEVVSESAMTLNKDVLGLEQWNEISAEIQRKGSFLFMGRHRRKDGSDYPVEILTDCIEYEGRSVFVSVARDLSGFERHRDYLLENEHLRTLFLNESSDGLWDWNLEDSSLFLSPQWFRIMGYGPHEIENPTVETWSNAIHPDDVKRVMDAMESHLSGESARYEVKYRLRNRNGNFIWVHDRGLIAKRDENGEPMRVVGLVIDITESQRHAEELLHRARVDELTGLCNRRAGYELFEHHLMKSQQTGEPLQVAMFDLDRFKLLNDTYGHLDGDKAIQHFAGTLKSHLRSTDNLFRWGGEEFLLLCPGISVEEGTALITRLVAEVAARPFVSSGGEILSVTCSAGLASYPQDGLSIRELVSKADQGMYRAKKAGRNQVA</sequence>
<dbReference type="PROSITE" id="PS50113">
    <property type="entry name" value="PAC"/>
    <property type="match status" value="1"/>
</dbReference>
<reference evidence="5 6" key="1">
    <citation type="submission" date="2016-10" db="EMBL/GenBank/DDBJ databases">
        <authorList>
            <person name="de Groot N.N."/>
        </authorList>
    </citation>
    <scope>NUCLEOTIDE SEQUENCE [LARGE SCALE GENOMIC DNA]</scope>
    <source>
        <strain evidence="5 6">DSM 22012</strain>
    </source>
</reference>
<proteinExistence type="predicted"/>
<feature type="domain" description="GGDEF" evidence="4">
    <location>
        <begin position="296"/>
        <end position="426"/>
    </location>
</feature>
<evidence type="ECO:0000256" key="1">
    <source>
        <dbReference type="ARBA" id="ARBA00001946"/>
    </source>
</evidence>
<dbReference type="Gene3D" id="3.30.70.270">
    <property type="match status" value="1"/>
</dbReference>
<dbReference type="Proteomes" id="UP000236745">
    <property type="component" value="Unassembled WGS sequence"/>
</dbReference>
<dbReference type="InterPro" id="IPR035965">
    <property type="entry name" value="PAS-like_dom_sf"/>
</dbReference>
<dbReference type="OrthoDB" id="9776960at2"/>
<feature type="domain" description="PAS" evidence="2">
    <location>
        <begin position="9"/>
        <end position="58"/>
    </location>
</feature>
<accession>A0A1H6C4M8</accession>
<comment type="cofactor">
    <cofactor evidence="1">
        <name>Mg(2+)</name>
        <dbReference type="ChEBI" id="CHEBI:18420"/>
    </cofactor>
</comment>
<dbReference type="PANTHER" id="PTHR44757">
    <property type="entry name" value="DIGUANYLATE CYCLASE DGCP"/>
    <property type="match status" value="1"/>
</dbReference>
<dbReference type="PROSITE" id="PS50887">
    <property type="entry name" value="GGDEF"/>
    <property type="match status" value="1"/>
</dbReference>
<evidence type="ECO:0000313" key="6">
    <source>
        <dbReference type="Proteomes" id="UP000236745"/>
    </source>
</evidence>
<evidence type="ECO:0000259" key="2">
    <source>
        <dbReference type="PROSITE" id="PS50112"/>
    </source>
</evidence>
<dbReference type="InterPro" id="IPR013655">
    <property type="entry name" value="PAS_fold_3"/>
</dbReference>
<dbReference type="InterPro" id="IPR000014">
    <property type="entry name" value="PAS"/>
</dbReference>
<protein>
    <submittedName>
        <fullName evidence="5">PAS domain S-box-containing protein/diguanylate cyclase (GGDEF) domain-containing protein</fullName>
    </submittedName>
</protein>
<dbReference type="InterPro" id="IPR043128">
    <property type="entry name" value="Rev_trsase/Diguanyl_cyclase"/>
</dbReference>
<dbReference type="SMART" id="SM00086">
    <property type="entry name" value="PAC"/>
    <property type="match status" value="1"/>
</dbReference>
<dbReference type="SMART" id="SM00267">
    <property type="entry name" value="GGDEF"/>
    <property type="match status" value="1"/>
</dbReference>
<gene>
    <name evidence="5" type="ORF">SAMN05444390_103182</name>
</gene>
<dbReference type="NCBIfam" id="TIGR00229">
    <property type="entry name" value="sensory_box"/>
    <property type="match status" value="2"/>
</dbReference>
<dbReference type="CDD" id="cd00130">
    <property type="entry name" value="PAS"/>
    <property type="match status" value="2"/>
</dbReference>
<dbReference type="CDD" id="cd01949">
    <property type="entry name" value="GGDEF"/>
    <property type="match status" value="1"/>
</dbReference>
<keyword evidence="6" id="KW-1185">Reference proteome</keyword>
<feature type="domain" description="PAC" evidence="3">
    <location>
        <begin position="211"/>
        <end position="264"/>
    </location>
</feature>
<dbReference type="RefSeq" id="WP_104004030.1">
    <property type="nucleotide sequence ID" value="NZ_FNVQ01000003.1"/>
</dbReference>
<dbReference type="InterPro" id="IPR000160">
    <property type="entry name" value="GGDEF_dom"/>
</dbReference>
<dbReference type="Pfam" id="PF13426">
    <property type="entry name" value="PAS_9"/>
    <property type="match status" value="1"/>
</dbReference>
<evidence type="ECO:0000313" key="5">
    <source>
        <dbReference type="EMBL" id="SEG67950.1"/>
    </source>
</evidence>
<dbReference type="NCBIfam" id="TIGR00254">
    <property type="entry name" value="GGDEF"/>
    <property type="match status" value="1"/>
</dbReference>
<dbReference type="InterPro" id="IPR029787">
    <property type="entry name" value="Nucleotide_cyclase"/>
</dbReference>
<dbReference type="PANTHER" id="PTHR44757:SF2">
    <property type="entry name" value="BIOFILM ARCHITECTURE MAINTENANCE PROTEIN MBAA"/>
    <property type="match status" value="1"/>
</dbReference>
<dbReference type="InterPro" id="IPR001610">
    <property type="entry name" value="PAC"/>
</dbReference>